<reference evidence="2 3" key="1">
    <citation type="submission" date="2016-12" db="EMBL/GenBank/DDBJ databases">
        <title>Discovery of methanogenic haloarchaea.</title>
        <authorList>
            <person name="Sorokin D.Y."/>
            <person name="Makarova K.S."/>
            <person name="Abbas B."/>
            <person name="Ferrer M."/>
            <person name="Golyshin P.N."/>
        </authorList>
    </citation>
    <scope>NUCLEOTIDE SEQUENCE [LARGE SCALE GENOMIC DNA]</scope>
    <source>
        <strain evidence="2">AMET1</strain>
    </source>
</reference>
<dbReference type="Pfam" id="PF24292">
    <property type="entry name" value="DUF7479"/>
    <property type="match status" value="1"/>
</dbReference>
<sequence>MIWKKKPKFELEMSSEVKELVEERGLDQKSIKAAIQEGEKSGHKLVNKDDGSILAKKEGDNLTTYARYEKIDGDKMKLISAYGHKMSIEGPSSDGEGEEIEEWVCEACGGNAVEKNLDISYLGITRPVLGVYCPDCEQGYVSEDLAVKTLPTAANILEEKRA</sequence>
<dbReference type="Proteomes" id="UP000195137">
    <property type="component" value="Unassembled WGS sequence"/>
</dbReference>
<evidence type="ECO:0000313" key="2">
    <source>
        <dbReference type="EMBL" id="OUJ19131.1"/>
    </source>
</evidence>
<evidence type="ECO:0000313" key="3">
    <source>
        <dbReference type="Proteomes" id="UP000195137"/>
    </source>
</evidence>
<accession>A0A1Y3GCE7</accession>
<protein>
    <recommendedName>
        <fullName evidence="1">DUF7479 domain-containing protein</fullName>
    </recommendedName>
</protein>
<organism evidence="2 3">
    <name type="scientific">Methanonatronarchaeum thermophilum</name>
    <dbReference type="NCBI Taxonomy" id="1927129"/>
    <lineage>
        <taxon>Archaea</taxon>
        <taxon>Methanobacteriati</taxon>
        <taxon>Methanobacteriota</taxon>
        <taxon>Methanonatronarchaeia</taxon>
        <taxon>Methanonatronarchaeales</taxon>
        <taxon>Methanonatronarchaeaceae</taxon>
        <taxon>Methanonatronarchaeum</taxon>
    </lineage>
</organism>
<dbReference type="EMBL" id="MRZU01000003">
    <property type="protein sequence ID" value="OUJ19131.1"/>
    <property type="molecule type" value="Genomic_DNA"/>
</dbReference>
<dbReference type="InterPro" id="IPR055902">
    <property type="entry name" value="DUF7479"/>
</dbReference>
<comment type="caution">
    <text evidence="2">The sequence shown here is derived from an EMBL/GenBank/DDBJ whole genome shotgun (WGS) entry which is preliminary data.</text>
</comment>
<proteinExistence type="predicted"/>
<evidence type="ECO:0000259" key="1">
    <source>
        <dbReference type="Pfam" id="PF24292"/>
    </source>
</evidence>
<dbReference type="OrthoDB" id="123244at2157"/>
<dbReference type="RefSeq" id="WP_086637168.1">
    <property type="nucleotide sequence ID" value="NZ_MRZU01000003.1"/>
</dbReference>
<dbReference type="AlphaFoldDB" id="A0A1Y3GCE7"/>
<keyword evidence="3" id="KW-1185">Reference proteome</keyword>
<feature type="domain" description="DUF7479" evidence="1">
    <location>
        <begin position="102"/>
        <end position="160"/>
    </location>
</feature>
<name>A0A1Y3GCE7_9EURY</name>
<gene>
    <name evidence="2" type="ORF">AMET1_0783</name>
</gene>